<dbReference type="EMBL" id="JBFOLJ010000141">
    <property type="protein sequence ID" value="KAL2455062.1"/>
    <property type="molecule type" value="Genomic_DNA"/>
</dbReference>
<comment type="caution">
    <text evidence="4">The sequence shown here is derived from an EMBL/GenBank/DDBJ whole genome shotgun (WGS) entry which is preliminary data.</text>
</comment>
<accession>A0ABD1NUH0</accession>
<dbReference type="Pfam" id="PF01453">
    <property type="entry name" value="B_lectin"/>
    <property type="match status" value="1"/>
</dbReference>
<dbReference type="Proteomes" id="UP001604277">
    <property type="component" value="Unassembled WGS sequence"/>
</dbReference>
<evidence type="ECO:0000259" key="3">
    <source>
        <dbReference type="Pfam" id="PF01453"/>
    </source>
</evidence>
<dbReference type="PANTHER" id="PTHR32444:SF183">
    <property type="entry name" value="APPLE DOMAIN-CONTAINING PROTEIN"/>
    <property type="match status" value="1"/>
</dbReference>
<dbReference type="PANTHER" id="PTHR32444">
    <property type="entry name" value="BULB-TYPE LECTIN DOMAIN-CONTAINING PROTEIN"/>
    <property type="match status" value="1"/>
</dbReference>
<evidence type="ECO:0000256" key="2">
    <source>
        <dbReference type="ARBA" id="ARBA00023180"/>
    </source>
</evidence>
<organism evidence="4 5">
    <name type="scientific">Forsythia ovata</name>
    <dbReference type="NCBI Taxonomy" id="205694"/>
    <lineage>
        <taxon>Eukaryota</taxon>
        <taxon>Viridiplantae</taxon>
        <taxon>Streptophyta</taxon>
        <taxon>Embryophyta</taxon>
        <taxon>Tracheophyta</taxon>
        <taxon>Spermatophyta</taxon>
        <taxon>Magnoliopsida</taxon>
        <taxon>eudicotyledons</taxon>
        <taxon>Gunneridae</taxon>
        <taxon>Pentapetalae</taxon>
        <taxon>asterids</taxon>
        <taxon>lamiids</taxon>
        <taxon>Lamiales</taxon>
        <taxon>Oleaceae</taxon>
        <taxon>Forsythieae</taxon>
        <taxon>Forsythia</taxon>
    </lineage>
</organism>
<evidence type="ECO:0000313" key="4">
    <source>
        <dbReference type="EMBL" id="KAL2455062.1"/>
    </source>
</evidence>
<evidence type="ECO:0000256" key="1">
    <source>
        <dbReference type="ARBA" id="ARBA00022729"/>
    </source>
</evidence>
<keyword evidence="2" id="KW-0325">Glycoprotein</keyword>
<keyword evidence="5" id="KW-1185">Reference proteome</keyword>
<keyword evidence="1" id="KW-0732">Signal</keyword>
<dbReference type="InterPro" id="IPR036426">
    <property type="entry name" value="Bulb-type_lectin_dom_sf"/>
</dbReference>
<evidence type="ECO:0000313" key="5">
    <source>
        <dbReference type="Proteomes" id="UP001604277"/>
    </source>
</evidence>
<dbReference type="AlphaFoldDB" id="A0ABD1NUH0"/>
<gene>
    <name evidence="4" type="ORF">Fot_57855</name>
</gene>
<feature type="domain" description="Bulb-type lectin" evidence="3">
    <location>
        <begin position="7"/>
        <end position="67"/>
    </location>
</feature>
<proteinExistence type="predicted"/>
<dbReference type="InterPro" id="IPR001480">
    <property type="entry name" value="Bulb-type_lectin_dom"/>
</dbReference>
<protein>
    <submittedName>
        <fullName evidence="4">Receptor-like serine/threonine-protein kinase SD1-8</fullName>
    </submittedName>
</protein>
<name>A0ABD1NUH0_9LAMI</name>
<reference evidence="5" key="1">
    <citation type="submission" date="2024-07" db="EMBL/GenBank/DDBJ databases">
        <title>Two chromosome-level genome assemblies of Korean endemic species Abeliophyllum distichum and Forsythia ovata (Oleaceae).</title>
        <authorList>
            <person name="Jang H."/>
        </authorList>
    </citation>
    <scope>NUCLEOTIDE SEQUENCE [LARGE SCALE GENOMIC DNA]</scope>
</reference>
<dbReference type="SUPFAM" id="SSF51110">
    <property type="entry name" value="alpha-D-mannose-specific plant lectins"/>
    <property type="match status" value="1"/>
</dbReference>
<sequence length="105" mass="11945">MMVVQPVSKPELVLLDSVNLVIKDGDNLSDGGFVWQSFDFPFDTLLPGMKLGWDLKAGLQHVMASWRSSEDPYYGEFLFSLESPQLLLDKNEVPQSRWGPWDGQR</sequence>